<dbReference type="PANTHER" id="PTHR47165:SF4">
    <property type="entry name" value="OS03G0429900 PROTEIN"/>
    <property type="match status" value="1"/>
</dbReference>
<dbReference type="Proteomes" id="UP000886595">
    <property type="component" value="Unassembled WGS sequence"/>
</dbReference>
<keyword evidence="1" id="KW-1133">Transmembrane helix</keyword>
<keyword evidence="4" id="KW-1185">Reference proteome</keyword>
<feature type="transmembrane region" description="Helical" evidence="1">
    <location>
        <begin position="171"/>
        <end position="194"/>
    </location>
</feature>
<gene>
    <name evidence="3" type="ORF">Bca52824_035052</name>
</gene>
<dbReference type="InterPro" id="IPR012340">
    <property type="entry name" value="NA-bd_OB-fold"/>
</dbReference>
<keyword evidence="1" id="KW-0812">Transmembrane</keyword>
<dbReference type="Pfam" id="PF02721">
    <property type="entry name" value="DUF223"/>
    <property type="match status" value="1"/>
</dbReference>
<keyword evidence="1" id="KW-0472">Membrane</keyword>
<reference evidence="3 4" key="1">
    <citation type="submission" date="2020-02" db="EMBL/GenBank/DDBJ databases">
        <authorList>
            <person name="Ma Q."/>
            <person name="Huang Y."/>
            <person name="Song X."/>
            <person name="Pei D."/>
        </authorList>
    </citation>
    <scope>NUCLEOTIDE SEQUENCE [LARGE SCALE GENOMIC DNA]</scope>
    <source>
        <strain evidence="3">Sxm20200214</strain>
        <tissue evidence="3">Leaf</tissue>
    </source>
</reference>
<dbReference type="AlphaFoldDB" id="A0A8X7S205"/>
<dbReference type="SUPFAM" id="SSF50249">
    <property type="entry name" value="Nucleic acid-binding proteins"/>
    <property type="match status" value="2"/>
</dbReference>
<protein>
    <recommendedName>
        <fullName evidence="2">Replication protein A 70 kDa DNA-binding subunit B/D first OB fold domain-containing protein</fullName>
    </recommendedName>
</protein>
<dbReference type="PANTHER" id="PTHR47165">
    <property type="entry name" value="OS03G0429900 PROTEIN"/>
    <property type="match status" value="1"/>
</dbReference>
<sequence>MVFVDKEGTRIHASVGEQLIKKFEDDLTEGDAMVVQLFKVYDAIVDYRTSTHPYKIGFFHTTFLAKADDFPSEVPEKYFADYHYFFGEKFDNSCLVDVIGQIVNFGSLDNKLIKGKDNMKLLIELRDQNNVKMMCTLWGHHAKQVYNYSMSNMSTMIICVIKFSAIKEWKVFNGFFFSLSRIILLNIYYLWIIFRLLSYFI</sequence>
<feature type="domain" description="Replication protein A 70 kDa DNA-binding subunit B/D first OB fold" evidence="2">
    <location>
        <begin position="1"/>
        <end position="66"/>
    </location>
</feature>
<evidence type="ECO:0000313" key="4">
    <source>
        <dbReference type="Proteomes" id="UP000886595"/>
    </source>
</evidence>
<dbReference type="OrthoDB" id="1750684at2759"/>
<evidence type="ECO:0000259" key="2">
    <source>
        <dbReference type="Pfam" id="PF02721"/>
    </source>
</evidence>
<comment type="caution">
    <text evidence="3">The sequence shown here is derived from an EMBL/GenBank/DDBJ whole genome shotgun (WGS) entry which is preliminary data.</text>
</comment>
<evidence type="ECO:0000256" key="1">
    <source>
        <dbReference type="SAM" id="Phobius"/>
    </source>
</evidence>
<accession>A0A8X7S205</accession>
<evidence type="ECO:0000313" key="3">
    <source>
        <dbReference type="EMBL" id="KAG2298580.1"/>
    </source>
</evidence>
<name>A0A8X7S205_BRACI</name>
<organism evidence="3 4">
    <name type="scientific">Brassica carinata</name>
    <name type="common">Ethiopian mustard</name>
    <name type="synonym">Abyssinian cabbage</name>
    <dbReference type="NCBI Taxonomy" id="52824"/>
    <lineage>
        <taxon>Eukaryota</taxon>
        <taxon>Viridiplantae</taxon>
        <taxon>Streptophyta</taxon>
        <taxon>Embryophyta</taxon>
        <taxon>Tracheophyta</taxon>
        <taxon>Spermatophyta</taxon>
        <taxon>Magnoliopsida</taxon>
        <taxon>eudicotyledons</taxon>
        <taxon>Gunneridae</taxon>
        <taxon>Pentapetalae</taxon>
        <taxon>rosids</taxon>
        <taxon>malvids</taxon>
        <taxon>Brassicales</taxon>
        <taxon>Brassicaceae</taxon>
        <taxon>Brassiceae</taxon>
        <taxon>Brassica</taxon>
    </lineage>
</organism>
<proteinExistence type="predicted"/>
<dbReference type="CDD" id="cd04480">
    <property type="entry name" value="RPA1_DBD_A_like"/>
    <property type="match status" value="1"/>
</dbReference>
<dbReference type="Gene3D" id="2.40.50.140">
    <property type="entry name" value="Nucleic acid-binding proteins"/>
    <property type="match status" value="2"/>
</dbReference>
<dbReference type="CDD" id="cd04481">
    <property type="entry name" value="RPA1_DBD_B_like"/>
    <property type="match status" value="1"/>
</dbReference>
<dbReference type="InterPro" id="IPR003871">
    <property type="entry name" value="RFA1B/D_OB_1st"/>
</dbReference>
<dbReference type="EMBL" id="JAAMPC010000008">
    <property type="protein sequence ID" value="KAG2298580.1"/>
    <property type="molecule type" value="Genomic_DNA"/>
</dbReference>